<dbReference type="Proteomes" id="UP000244060">
    <property type="component" value="Unassembled WGS sequence"/>
</dbReference>
<organism evidence="1 2">
    <name type="scientific">Cereibacter azotoformans</name>
    <dbReference type="NCBI Taxonomy" id="43057"/>
    <lineage>
        <taxon>Bacteria</taxon>
        <taxon>Pseudomonadati</taxon>
        <taxon>Pseudomonadota</taxon>
        <taxon>Alphaproteobacteria</taxon>
        <taxon>Rhodobacterales</taxon>
        <taxon>Paracoccaceae</taxon>
        <taxon>Cereibacter</taxon>
    </lineage>
</organism>
<dbReference type="EMBL" id="QAOT01000013">
    <property type="protein sequence ID" value="PTR15978.1"/>
    <property type="molecule type" value="Genomic_DNA"/>
</dbReference>
<dbReference type="RefSeq" id="WP_236860540.1">
    <property type="nucleotide sequence ID" value="NZ_QAOT01000013.1"/>
</dbReference>
<evidence type="ECO:0000313" key="1">
    <source>
        <dbReference type="EMBL" id="PTR15978.1"/>
    </source>
</evidence>
<name>A0A2T5K0W3_9RHOB</name>
<dbReference type="AlphaFoldDB" id="A0A2T5K0W3"/>
<accession>A0A2T5K0W3</accession>
<sequence length="50" mass="5538">MDFLIPQLLRVLEPGRIAAIHVKDRIIPGGISGFGFQTLSTLHCDCIARF</sequence>
<reference evidence="1 2" key="1">
    <citation type="submission" date="2018-04" db="EMBL/GenBank/DDBJ databases">
        <title>Genomic Encyclopedia of Type Strains, Phase III (KMG-III): the genomes of soil and plant-associated and newly described type strains.</title>
        <authorList>
            <person name="Whitman W."/>
        </authorList>
    </citation>
    <scope>NUCLEOTIDE SEQUENCE [LARGE SCALE GENOMIC DNA]</scope>
    <source>
        <strain evidence="1 2">KA25</strain>
    </source>
</reference>
<evidence type="ECO:0000313" key="2">
    <source>
        <dbReference type="Proteomes" id="UP000244060"/>
    </source>
</evidence>
<protein>
    <submittedName>
        <fullName evidence="1">Uncharacterized protein</fullName>
    </submittedName>
</protein>
<comment type="caution">
    <text evidence="1">The sequence shown here is derived from an EMBL/GenBank/DDBJ whole genome shotgun (WGS) entry which is preliminary data.</text>
</comment>
<gene>
    <name evidence="1" type="ORF">C8J28_113126</name>
</gene>
<keyword evidence="2" id="KW-1185">Reference proteome</keyword>
<proteinExistence type="predicted"/>